<comment type="subcellular location">
    <subcellularLocation>
        <location evidence="1">Membrane</location>
        <topology evidence="1">Multi-pass membrane protein</topology>
    </subcellularLocation>
</comment>
<dbReference type="GO" id="GO:0022857">
    <property type="term" value="F:transmembrane transporter activity"/>
    <property type="evidence" value="ECO:0007669"/>
    <property type="project" value="InterPro"/>
</dbReference>
<feature type="transmembrane region" description="Helical" evidence="6">
    <location>
        <begin position="226"/>
        <end position="247"/>
    </location>
</feature>
<dbReference type="InterPro" id="IPR036259">
    <property type="entry name" value="MFS_trans_sf"/>
</dbReference>
<evidence type="ECO:0000256" key="6">
    <source>
        <dbReference type="SAM" id="Phobius"/>
    </source>
</evidence>
<feature type="transmembrane region" description="Helical" evidence="6">
    <location>
        <begin position="508"/>
        <end position="536"/>
    </location>
</feature>
<dbReference type="Gene3D" id="1.20.1250.20">
    <property type="entry name" value="MFS general substrate transporter like domains"/>
    <property type="match status" value="1"/>
</dbReference>
<feature type="transmembrane region" description="Helical" evidence="6">
    <location>
        <begin position="44"/>
        <end position="70"/>
    </location>
</feature>
<keyword evidence="3 6" id="KW-0812">Transmembrane</keyword>
<feature type="transmembrane region" description="Helical" evidence="6">
    <location>
        <begin position="472"/>
        <end position="496"/>
    </location>
</feature>
<proteinExistence type="inferred from homology"/>
<dbReference type="InterPro" id="IPR000109">
    <property type="entry name" value="POT_fam"/>
</dbReference>
<evidence type="ECO:0000256" key="4">
    <source>
        <dbReference type="ARBA" id="ARBA00022989"/>
    </source>
</evidence>
<dbReference type="EMBL" id="QPKB01000006">
    <property type="protein sequence ID" value="RWR87382.1"/>
    <property type="molecule type" value="Genomic_DNA"/>
</dbReference>
<reference evidence="7 8" key="1">
    <citation type="journal article" date="2019" name="Nat. Plants">
        <title>Stout camphor tree genome fills gaps in understanding of flowering plant genome evolution.</title>
        <authorList>
            <person name="Chaw S.M."/>
            <person name="Liu Y.C."/>
            <person name="Wu Y.W."/>
            <person name="Wang H.Y."/>
            <person name="Lin C.I."/>
            <person name="Wu C.S."/>
            <person name="Ke H.M."/>
            <person name="Chang L.Y."/>
            <person name="Hsu C.Y."/>
            <person name="Yang H.T."/>
            <person name="Sudianto E."/>
            <person name="Hsu M.H."/>
            <person name="Wu K.P."/>
            <person name="Wang L.N."/>
            <person name="Leebens-Mack J.H."/>
            <person name="Tsai I.J."/>
        </authorList>
    </citation>
    <scope>NUCLEOTIDE SEQUENCE [LARGE SCALE GENOMIC DNA]</scope>
    <source>
        <strain evidence="8">cv. Chaw 1501</strain>
        <tissue evidence="7">Young leaves</tissue>
    </source>
</reference>
<comment type="similarity">
    <text evidence="2">Belongs to the major facilitator superfamily. Proton-dependent oligopeptide transporter (POT/PTR) (TC 2.A.17) family.</text>
</comment>
<evidence type="ECO:0000256" key="5">
    <source>
        <dbReference type="ARBA" id="ARBA00023136"/>
    </source>
</evidence>
<feature type="transmembrane region" description="Helical" evidence="6">
    <location>
        <begin position="199"/>
        <end position="220"/>
    </location>
</feature>
<accession>A0A443P9G1</accession>
<organism evidence="7 8">
    <name type="scientific">Cinnamomum micranthum f. kanehirae</name>
    <dbReference type="NCBI Taxonomy" id="337451"/>
    <lineage>
        <taxon>Eukaryota</taxon>
        <taxon>Viridiplantae</taxon>
        <taxon>Streptophyta</taxon>
        <taxon>Embryophyta</taxon>
        <taxon>Tracheophyta</taxon>
        <taxon>Spermatophyta</taxon>
        <taxon>Magnoliopsida</taxon>
        <taxon>Magnoliidae</taxon>
        <taxon>Laurales</taxon>
        <taxon>Lauraceae</taxon>
        <taxon>Cinnamomum</taxon>
    </lineage>
</organism>
<dbReference type="GO" id="GO:0016020">
    <property type="term" value="C:membrane"/>
    <property type="evidence" value="ECO:0007669"/>
    <property type="project" value="UniProtKB-SubCell"/>
</dbReference>
<dbReference type="OrthoDB" id="8904098at2759"/>
<comment type="caution">
    <text evidence="7">The sequence shown here is derived from an EMBL/GenBank/DDBJ whole genome shotgun (WGS) entry which is preliminary data.</text>
</comment>
<dbReference type="Proteomes" id="UP000283530">
    <property type="component" value="Unassembled WGS sequence"/>
</dbReference>
<evidence type="ECO:0000313" key="8">
    <source>
        <dbReference type="Proteomes" id="UP000283530"/>
    </source>
</evidence>
<feature type="transmembrane region" description="Helical" evidence="6">
    <location>
        <begin position="351"/>
        <end position="373"/>
    </location>
</feature>
<dbReference type="Pfam" id="PF00854">
    <property type="entry name" value="PTR2"/>
    <property type="match status" value="1"/>
</dbReference>
<keyword evidence="8" id="KW-1185">Reference proteome</keyword>
<feature type="transmembrane region" description="Helical" evidence="6">
    <location>
        <begin position="114"/>
        <end position="135"/>
    </location>
</feature>
<protein>
    <submittedName>
        <fullName evidence="7">Protein NRT1/ PTR FAMILY 7.3-like protein</fullName>
    </submittedName>
</protein>
<evidence type="ECO:0000256" key="3">
    <source>
        <dbReference type="ARBA" id="ARBA00022692"/>
    </source>
</evidence>
<feature type="transmembrane region" description="Helical" evidence="6">
    <location>
        <begin position="393"/>
        <end position="413"/>
    </location>
</feature>
<dbReference type="CDD" id="cd17419">
    <property type="entry name" value="MFS_NPF7"/>
    <property type="match status" value="1"/>
</dbReference>
<sequence length="605" mass="67510">MCQWENRMMKGITKKQEEEYALDGSVDRDGCPGMIRRRSGGWRAGFLLLVNQGLATLAFAGVEVNLVLFLTRVLKQNNAKAANNVSKWTGTVEMCSLVGAFLSDSYWGRYKTCAIFQLIFFLGLVLLSLSSYLFLLKPSGCGDRQSLGGPHSKLEISAFYLSIYLIALGNGGYQPSIATFGADQFDEDNPKEGDSKDTFYSYFYLALNLGGLFSNTIFGYLENEGCWALCFWMSSGSAFMALVLFLCGTTRYRQFKPGGNPIIRVCQVVIAAMKKWMVEMPPQDNDLYEVNGKECAVNGGRNILHTQEFKFLDKAALITSKDYNQDQALAHNPWSLCTITQVEEVKCILRLLPIWLCTILYSSVFTQMASLFIEQGAVMKTTISNFHIPPASMSSFNIISVATFIFLYQKILYPLVCRLRKDGRGLTELQKMGVGLVIAVMAMVSAGIVESYRLKYSKEDCKDCHNPSSLSILWQIPQYVLIGASEVFMYVGQLAFFNGQAPDRLKSFGSALCMTSISLGNYVSSLLVTIVMKITTKDNKPGWIPGNLNMGHIDRFYFLLAALTTADFVVYLVCATRYRDIKMARKYSDRNGSEEVSNGLRVDLA</sequence>
<dbReference type="PANTHER" id="PTHR11654">
    <property type="entry name" value="OLIGOPEPTIDE TRANSPORTER-RELATED"/>
    <property type="match status" value="1"/>
</dbReference>
<evidence type="ECO:0000256" key="2">
    <source>
        <dbReference type="ARBA" id="ARBA00005982"/>
    </source>
</evidence>
<name>A0A443P9G1_9MAGN</name>
<dbReference type="AlphaFoldDB" id="A0A443P9G1"/>
<keyword evidence="4 6" id="KW-1133">Transmembrane helix</keyword>
<feature type="transmembrane region" description="Helical" evidence="6">
    <location>
        <begin position="434"/>
        <end position="452"/>
    </location>
</feature>
<gene>
    <name evidence="7" type="ORF">CKAN_01632200</name>
</gene>
<dbReference type="SUPFAM" id="SSF103473">
    <property type="entry name" value="MFS general substrate transporter"/>
    <property type="match status" value="1"/>
</dbReference>
<feature type="transmembrane region" description="Helical" evidence="6">
    <location>
        <begin position="556"/>
        <end position="576"/>
    </location>
</feature>
<evidence type="ECO:0000256" key="1">
    <source>
        <dbReference type="ARBA" id="ARBA00004141"/>
    </source>
</evidence>
<evidence type="ECO:0000313" key="7">
    <source>
        <dbReference type="EMBL" id="RWR87382.1"/>
    </source>
</evidence>
<keyword evidence="5 6" id="KW-0472">Membrane</keyword>